<dbReference type="Proteomes" id="UP000281553">
    <property type="component" value="Unassembled WGS sequence"/>
</dbReference>
<name>A0A3P7QUW9_DIBLA</name>
<evidence type="ECO:0000313" key="1">
    <source>
        <dbReference type="EMBL" id="VDN33239.1"/>
    </source>
</evidence>
<organism evidence="1 2">
    <name type="scientific">Dibothriocephalus latus</name>
    <name type="common">Fish tapeworm</name>
    <name type="synonym">Diphyllobothrium latum</name>
    <dbReference type="NCBI Taxonomy" id="60516"/>
    <lineage>
        <taxon>Eukaryota</taxon>
        <taxon>Metazoa</taxon>
        <taxon>Spiralia</taxon>
        <taxon>Lophotrochozoa</taxon>
        <taxon>Platyhelminthes</taxon>
        <taxon>Cestoda</taxon>
        <taxon>Eucestoda</taxon>
        <taxon>Diphyllobothriidea</taxon>
        <taxon>Diphyllobothriidae</taxon>
        <taxon>Dibothriocephalus</taxon>
    </lineage>
</organism>
<dbReference type="AlphaFoldDB" id="A0A3P7QUW9"/>
<sequence>MPANKMICRLSSGGLKQLQAYYLAGSPTDVCVAGSSLWACCPDQKALSILNPHGTDVLQTKRLERFCPLNICRTTDDRWLVRDDHSRVCWVQMTDGYLRFEPLCWETGIVNALKLHCLHPVNGTLIEGLCGGLPRDGGIVGADENGLWICVPRS</sequence>
<reference evidence="1 2" key="1">
    <citation type="submission" date="2018-11" db="EMBL/GenBank/DDBJ databases">
        <authorList>
            <consortium name="Pathogen Informatics"/>
        </authorList>
    </citation>
    <scope>NUCLEOTIDE SEQUENCE [LARGE SCALE GENOMIC DNA]</scope>
</reference>
<evidence type="ECO:0008006" key="3">
    <source>
        <dbReference type="Google" id="ProtNLM"/>
    </source>
</evidence>
<protein>
    <recommendedName>
        <fullName evidence="3">SMP-30/Gluconolactonase/LRE-like region domain-containing protein</fullName>
    </recommendedName>
</protein>
<evidence type="ECO:0000313" key="2">
    <source>
        <dbReference type="Proteomes" id="UP000281553"/>
    </source>
</evidence>
<accession>A0A3P7QUW9</accession>
<proteinExistence type="predicted"/>
<gene>
    <name evidence="1" type="ORF">DILT_LOCUS16186</name>
</gene>
<keyword evidence="2" id="KW-1185">Reference proteome</keyword>
<dbReference type="EMBL" id="UYRU01083452">
    <property type="protein sequence ID" value="VDN33239.1"/>
    <property type="molecule type" value="Genomic_DNA"/>
</dbReference>
<dbReference type="OrthoDB" id="6163055at2759"/>